<organism evidence="5 6">
    <name type="scientific">Mycobacterium vicinigordonae</name>
    <dbReference type="NCBI Taxonomy" id="1719132"/>
    <lineage>
        <taxon>Bacteria</taxon>
        <taxon>Bacillati</taxon>
        <taxon>Actinomycetota</taxon>
        <taxon>Actinomycetes</taxon>
        <taxon>Mycobacteriales</taxon>
        <taxon>Mycobacteriaceae</taxon>
        <taxon>Mycobacterium</taxon>
    </lineage>
</organism>
<dbReference type="Proteomes" id="UP000510682">
    <property type="component" value="Chromosome"/>
</dbReference>
<sequence length="353" mass="38302">MTDSISSPAVPTLDATDRRLLHALGINCRASFRQIAAVLGVSEQTAARRYRKLRDGGVVRVVMMQATNPADRGQLVRLEVAAPAARTIADVLARRPDVSWVRLMNAGTEILFGVRARARSERDLLLLDQLPRVGRILRIVVYSVLHHFRTPGEADWSGFPDRLQEHERRQLHTEFPPDMPTLGTKPSDRAIVDELADDGRASYARLAQVSGMSESAVARRLEVLMSAGALYGDVDISPELLGYPAGAALFLEVAPAAVPAVGALLAGHSQTAFVAAVGGPANLIASIRCRNVAEIYDYVTNTIGALEGVNRLEVSTVSRTIKHARTTTDEDRLTGIVVNPRNRRPAGRRTMAP</sequence>
<dbReference type="InterPro" id="IPR036388">
    <property type="entry name" value="WH-like_DNA-bd_sf"/>
</dbReference>
<dbReference type="GO" id="GO:0043200">
    <property type="term" value="P:response to amino acid"/>
    <property type="evidence" value="ECO:0007669"/>
    <property type="project" value="TreeGrafter"/>
</dbReference>
<dbReference type="GO" id="GO:0005829">
    <property type="term" value="C:cytosol"/>
    <property type="evidence" value="ECO:0007669"/>
    <property type="project" value="TreeGrafter"/>
</dbReference>
<dbReference type="PROSITE" id="PS50956">
    <property type="entry name" value="HTH_ASNC_2"/>
    <property type="match status" value="2"/>
</dbReference>
<dbReference type="EMBL" id="CP059165">
    <property type="protein sequence ID" value="QLL09344.1"/>
    <property type="molecule type" value="Genomic_DNA"/>
</dbReference>
<dbReference type="Gene3D" id="3.30.70.920">
    <property type="match status" value="1"/>
</dbReference>
<dbReference type="Pfam" id="PF01037">
    <property type="entry name" value="AsnC_trans_reg"/>
    <property type="match status" value="1"/>
</dbReference>
<feature type="domain" description="HTH asnC-type" evidence="4">
    <location>
        <begin position="13"/>
        <end position="60"/>
    </location>
</feature>
<evidence type="ECO:0000256" key="1">
    <source>
        <dbReference type="ARBA" id="ARBA00023015"/>
    </source>
</evidence>
<dbReference type="PRINTS" id="PR00033">
    <property type="entry name" value="HTHASNC"/>
</dbReference>
<dbReference type="PANTHER" id="PTHR30154:SF34">
    <property type="entry name" value="TRANSCRIPTIONAL REGULATOR AZLB"/>
    <property type="match status" value="1"/>
</dbReference>
<dbReference type="SUPFAM" id="SSF54909">
    <property type="entry name" value="Dimeric alpha+beta barrel"/>
    <property type="match status" value="1"/>
</dbReference>
<name>A0A7D6E0Q2_9MYCO</name>
<dbReference type="Pfam" id="PF13404">
    <property type="entry name" value="HTH_AsnC-type"/>
    <property type="match status" value="2"/>
</dbReference>
<dbReference type="InterPro" id="IPR019887">
    <property type="entry name" value="Tscrpt_reg_AsnC/Lrp_C"/>
</dbReference>
<evidence type="ECO:0000256" key="2">
    <source>
        <dbReference type="ARBA" id="ARBA00023125"/>
    </source>
</evidence>
<keyword evidence="1" id="KW-0805">Transcription regulation</keyword>
<accession>A0A7D6E0Q2</accession>
<dbReference type="InterPro" id="IPR011008">
    <property type="entry name" value="Dimeric_a/b-barrel"/>
</dbReference>
<dbReference type="AlphaFoldDB" id="A0A7D6E0Q2"/>
<dbReference type="KEGG" id="mgor:H0P51_10945"/>
<keyword evidence="2" id="KW-0238">DNA-binding</keyword>
<keyword evidence="6" id="KW-1185">Reference proteome</keyword>
<dbReference type="RefSeq" id="WP_180918014.1">
    <property type="nucleotide sequence ID" value="NZ_CP059165.1"/>
</dbReference>
<dbReference type="Gene3D" id="1.10.10.10">
    <property type="entry name" value="Winged helix-like DNA-binding domain superfamily/Winged helix DNA-binding domain"/>
    <property type="match status" value="2"/>
</dbReference>
<evidence type="ECO:0000313" key="6">
    <source>
        <dbReference type="Proteomes" id="UP000510682"/>
    </source>
</evidence>
<proteinExistence type="predicted"/>
<evidence type="ECO:0000259" key="4">
    <source>
        <dbReference type="PROSITE" id="PS50956"/>
    </source>
</evidence>
<dbReference type="PANTHER" id="PTHR30154">
    <property type="entry name" value="LEUCINE-RESPONSIVE REGULATORY PROTEIN"/>
    <property type="match status" value="1"/>
</dbReference>
<dbReference type="InterPro" id="IPR000485">
    <property type="entry name" value="AsnC-type_HTH_dom"/>
</dbReference>
<reference evidence="6" key="1">
    <citation type="submission" date="2020-07" db="EMBL/GenBank/DDBJ databases">
        <title>Description of Mycobacterium gordonae subsp. intergordonae subsp.nov. and Mycobacterium gordonae subsp. gordonae subsp. nov.</title>
        <authorList>
            <person name="Yu X."/>
        </authorList>
    </citation>
    <scope>NUCLEOTIDE SEQUENCE [LARGE SCALE GENOMIC DNA]</scope>
    <source>
        <strain evidence="6">24</strain>
    </source>
</reference>
<dbReference type="SMART" id="SM00344">
    <property type="entry name" value="HTH_ASNC"/>
    <property type="match status" value="2"/>
</dbReference>
<dbReference type="InterPro" id="IPR036390">
    <property type="entry name" value="WH_DNA-bd_sf"/>
</dbReference>
<dbReference type="InterPro" id="IPR019888">
    <property type="entry name" value="Tscrpt_reg_AsnC-like"/>
</dbReference>
<gene>
    <name evidence="5" type="ORF">H0P51_10945</name>
</gene>
<reference evidence="5 6" key="2">
    <citation type="submission" date="2020-07" db="EMBL/GenBank/DDBJ databases">
        <authorList>
            <person name="Yu X."/>
        </authorList>
    </citation>
    <scope>NUCLEOTIDE SEQUENCE [LARGE SCALE GENOMIC DNA]</scope>
    <source>
        <strain evidence="6">24</strain>
    </source>
</reference>
<reference evidence="6" key="3">
    <citation type="submission" date="2023-07" db="EMBL/GenBank/DDBJ databases">
        <title>Description of Mycobacterium gordonae subsp. intergordonae subsp.nov. and Mycobacterium gordonae subsp. gordonae subsp. nov.</title>
        <authorList>
            <person name="Huang H."/>
        </authorList>
    </citation>
    <scope>NUCLEOTIDE SEQUENCE [LARGE SCALE GENOMIC DNA]</scope>
    <source>
        <strain evidence="6">24</strain>
    </source>
</reference>
<dbReference type="SUPFAM" id="SSF46785">
    <property type="entry name" value="Winged helix' DNA-binding domain"/>
    <property type="match status" value="2"/>
</dbReference>
<feature type="domain" description="HTH asnC-type" evidence="4">
    <location>
        <begin position="188"/>
        <end position="244"/>
    </location>
</feature>
<dbReference type="GO" id="GO:0043565">
    <property type="term" value="F:sequence-specific DNA binding"/>
    <property type="evidence" value="ECO:0007669"/>
    <property type="project" value="InterPro"/>
</dbReference>
<keyword evidence="3" id="KW-0804">Transcription</keyword>
<evidence type="ECO:0000256" key="3">
    <source>
        <dbReference type="ARBA" id="ARBA00023163"/>
    </source>
</evidence>
<evidence type="ECO:0000313" key="5">
    <source>
        <dbReference type="EMBL" id="QLL09344.1"/>
    </source>
</evidence>
<protein>
    <submittedName>
        <fullName evidence="5">Lrp/AsnC family transcriptional regulator</fullName>
    </submittedName>
</protein>